<dbReference type="EMBL" id="JAUUTY010000005">
    <property type="protein sequence ID" value="KAK1629109.1"/>
    <property type="molecule type" value="Genomic_DNA"/>
</dbReference>
<keyword evidence="4 13" id="KW-0479">Metal-binding</keyword>
<feature type="site" description="Transition state stabilizer" evidence="14">
    <location>
        <position position="75"/>
    </location>
</feature>
<dbReference type="Proteomes" id="UP001231189">
    <property type="component" value="Unassembled WGS sequence"/>
</dbReference>
<evidence type="ECO:0000256" key="9">
    <source>
        <dbReference type="ARBA" id="ARBA00023283"/>
    </source>
</evidence>
<evidence type="ECO:0000256" key="11">
    <source>
        <dbReference type="PIRSR" id="PIRSR600823-1"/>
    </source>
</evidence>
<evidence type="ECO:0000256" key="3">
    <source>
        <dbReference type="ARBA" id="ARBA00022617"/>
    </source>
</evidence>
<comment type="catalytic activity">
    <reaction evidence="1">
        <text>2 a phenolic donor + H2O2 = 2 a phenolic radical donor + 2 H2O</text>
        <dbReference type="Rhea" id="RHEA:56136"/>
        <dbReference type="ChEBI" id="CHEBI:15377"/>
        <dbReference type="ChEBI" id="CHEBI:16240"/>
        <dbReference type="ChEBI" id="CHEBI:139520"/>
        <dbReference type="ChEBI" id="CHEBI:139521"/>
        <dbReference type="EC" id="1.11.1.7"/>
    </reaction>
</comment>
<reference evidence="19" key="1">
    <citation type="submission" date="2023-07" db="EMBL/GenBank/DDBJ databases">
        <title>A chromosome-level genome assembly of Lolium multiflorum.</title>
        <authorList>
            <person name="Chen Y."/>
            <person name="Copetti D."/>
            <person name="Kolliker R."/>
            <person name="Studer B."/>
        </authorList>
    </citation>
    <scope>NUCLEOTIDE SEQUENCE</scope>
    <source>
        <strain evidence="19">02402/16</strain>
        <tissue evidence="19">Leaf</tissue>
    </source>
</reference>
<feature type="binding site" evidence="13">
    <location>
        <position position="103"/>
    </location>
    <ligand>
        <name>Ca(2+)</name>
        <dbReference type="ChEBI" id="CHEBI:29108"/>
        <label>1</label>
    </ligand>
</feature>
<feature type="disulfide bond" evidence="15">
    <location>
        <begin position="48"/>
        <end position="130"/>
    </location>
</feature>
<evidence type="ECO:0000256" key="7">
    <source>
        <dbReference type="ARBA" id="ARBA00023004"/>
    </source>
</evidence>
<keyword evidence="8 15" id="KW-1015">Disulfide bond</keyword>
<evidence type="ECO:0000313" key="19">
    <source>
        <dbReference type="EMBL" id="KAK1629109.1"/>
    </source>
</evidence>
<dbReference type="Gene3D" id="1.10.520.10">
    <property type="match status" value="2"/>
</dbReference>
<dbReference type="Pfam" id="PF00141">
    <property type="entry name" value="peroxidase"/>
    <property type="match status" value="2"/>
</dbReference>
<dbReference type="GO" id="GO:0020037">
    <property type="term" value="F:heme binding"/>
    <property type="evidence" value="ECO:0007669"/>
    <property type="project" value="InterPro"/>
</dbReference>
<feature type="binding site" evidence="13">
    <location>
        <position position="208"/>
    </location>
    <ligand>
        <name>Ca(2+)</name>
        <dbReference type="ChEBI" id="CHEBI:29108"/>
        <label>2</label>
    </ligand>
</feature>
<evidence type="ECO:0000259" key="18">
    <source>
        <dbReference type="PROSITE" id="PS50873"/>
    </source>
</evidence>
<keyword evidence="6" id="KW-0560">Oxidoreductase</keyword>
<evidence type="ECO:0000256" key="6">
    <source>
        <dbReference type="ARBA" id="ARBA00023002"/>
    </source>
</evidence>
<keyword evidence="10" id="KW-0376">Hydrogen peroxide</keyword>
<dbReference type="PANTHER" id="PTHR31388">
    <property type="entry name" value="PEROXIDASE 72-RELATED"/>
    <property type="match status" value="1"/>
</dbReference>
<feature type="active site" description="Proton acceptor" evidence="11">
    <location>
        <position position="79"/>
    </location>
</feature>
<feature type="disulfide bond" evidence="15">
    <location>
        <begin position="81"/>
        <end position="86"/>
    </location>
</feature>
<evidence type="ECO:0000256" key="16">
    <source>
        <dbReference type="RuleBase" id="RU004241"/>
    </source>
</evidence>
<keyword evidence="2" id="KW-0575">Peroxidase</keyword>
<keyword evidence="17" id="KW-0732">Signal</keyword>
<feature type="domain" description="Plant heme peroxidase family profile" evidence="18">
    <location>
        <begin position="357"/>
        <end position="637"/>
    </location>
</feature>
<dbReference type="GO" id="GO:0046872">
    <property type="term" value="F:metal ion binding"/>
    <property type="evidence" value="ECO:0007669"/>
    <property type="project" value="UniProtKB-KW"/>
</dbReference>
<dbReference type="InterPro" id="IPR033905">
    <property type="entry name" value="Secretory_peroxidase"/>
</dbReference>
<keyword evidence="20" id="KW-1185">Reference proteome</keyword>
<dbReference type="AlphaFoldDB" id="A0AAD8RQ85"/>
<comment type="similarity">
    <text evidence="16">Belongs to the peroxidase family.</text>
</comment>
<comment type="cofactor">
    <cofactor evidence="13">
        <name>heme b</name>
        <dbReference type="ChEBI" id="CHEBI:60344"/>
    </cofactor>
    <text evidence="13">Binds 1 heme b (iron(II)-protoporphyrin IX) group per subunit.</text>
</comment>
<evidence type="ECO:0000256" key="5">
    <source>
        <dbReference type="ARBA" id="ARBA00022837"/>
    </source>
</evidence>
<dbReference type="SUPFAM" id="SSF48113">
    <property type="entry name" value="Heme-dependent peroxidases"/>
    <property type="match status" value="2"/>
</dbReference>
<evidence type="ECO:0000256" key="1">
    <source>
        <dbReference type="ARBA" id="ARBA00000189"/>
    </source>
</evidence>
<feature type="binding site" evidence="13">
    <location>
        <position position="83"/>
    </location>
    <ligand>
        <name>Ca(2+)</name>
        <dbReference type="ChEBI" id="CHEBI:29108"/>
        <label>1</label>
    </ligand>
</feature>
<dbReference type="PROSITE" id="PS50873">
    <property type="entry name" value="PEROXIDASE_4"/>
    <property type="match status" value="2"/>
</dbReference>
<keyword evidence="5 13" id="KW-0106">Calcium</keyword>
<feature type="binding site" evidence="13">
    <location>
        <position position="237"/>
    </location>
    <ligand>
        <name>Ca(2+)</name>
        <dbReference type="ChEBI" id="CHEBI:29108"/>
        <label>2</label>
    </ligand>
</feature>
<evidence type="ECO:0000256" key="15">
    <source>
        <dbReference type="PIRSR" id="PIRSR600823-5"/>
    </source>
</evidence>
<feature type="binding site" description="axial binding residue" evidence="13">
    <location>
        <position position="207"/>
    </location>
    <ligand>
        <name>heme b</name>
        <dbReference type="ChEBI" id="CHEBI:60344"/>
    </ligand>
    <ligandPart>
        <name>Fe</name>
        <dbReference type="ChEBI" id="CHEBI:18248"/>
    </ligandPart>
</feature>
<feature type="disulfide bond" evidence="15">
    <location>
        <begin position="136"/>
        <end position="314"/>
    </location>
</feature>
<gene>
    <name evidence="19" type="ORF">QYE76_003424</name>
</gene>
<keyword evidence="9" id="KW-0873">Pyrrolidone carboxylic acid</keyword>
<feature type="binding site" evidence="12">
    <location>
        <position position="177"/>
    </location>
    <ligand>
        <name>substrate</name>
    </ligand>
</feature>
<dbReference type="GO" id="GO:0042744">
    <property type="term" value="P:hydrogen peroxide catabolic process"/>
    <property type="evidence" value="ECO:0007669"/>
    <property type="project" value="UniProtKB-KW"/>
</dbReference>
<evidence type="ECO:0000313" key="20">
    <source>
        <dbReference type="Proteomes" id="UP001231189"/>
    </source>
</evidence>
<evidence type="ECO:0000256" key="4">
    <source>
        <dbReference type="ARBA" id="ARBA00022723"/>
    </source>
</evidence>
<feature type="binding site" evidence="13">
    <location>
        <position position="85"/>
    </location>
    <ligand>
        <name>Ca(2+)</name>
        <dbReference type="ChEBI" id="CHEBI:29108"/>
        <label>1</label>
    </ligand>
</feature>
<feature type="chain" id="PRO_5041948006" description="Plant heme peroxidase family profile domain-containing protein" evidence="17">
    <location>
        <begin position="32"/>
        <end position="646"/>
    </location>
</feature>
<feature type="signal peptide" evidence="17">
    <location>
        <begin position="1"/>
        <end position="31"/>
    </location>
</feature>
<name>A0AAD8RQ85_LOLMU</name>
<sequence length="646" mass="69573">MAVSCTLSSAARCSLLLIAALTLVLSHGAHAYGGSRAGLSSSFYDNSCPDTRDIVKRVIQDARVTDARIPASLIRLHFHDCFVNGCDGSLLLDDDVYLGIVSEKKAPGNNQSARGFKVVDNIKRALEKACPGIVSCADILTLAAEISVELAGGPSWSVPLGRRDGTKTNIKSATDLPSPFDPLDILLEKFKNMGLDDTDLVALQGAHTFGRTQCQFTQQECTVGQDEGTLVNLDAATPNVFDNKYYGNLLRGRAPLLSDQVMMSDPRAAATTAPIVRRFSSSQKDFFKNFAASMIKMGNINPLTGRDGEIRKNCRRLLPKAALMAASSSLPSAASCGLLLAAALVLLLSHGAHAQGGLSSSFYDNSCPSTRDIVRRVIQDARVADARIPASLIRLHFHDCFVNGCDGSLLLDEDLQAGIMTEKKVPANDRSARGFDVVDDIKRTLENACPGIVSCTDILTLAAEISVELAGGPYWSVPLGRRDGTTTNIESAKNLPSPFDPLETLQEKFKNLGLDDTDLVALQGAHTFGRAQCQFTMRNCTNGQAVGALVNLDGVTPDVFDNKYYGNLLQGRVELPSDQVMLSDPVAATTTAPIIRRFSGSQSDFFSNFATSMIKMGNIGPLTGRDGEIRKNCRRLNKRELKHPIK</sequence>
<evidence type="ECO:0000256" key="12">
    <source>
        <dbReference type="PIRSR" id="PIRSR600823-2"/>
    </source>
</evidence>
<organism evidence="19 20">
    <name type="scientific">Lolium multiflorum</name>
    <name type="common">Italian ryegrass</name>
    <name type="synonym">Lolium perenne subsp. multiflorum</name>
    <dbReference type="NCBI Taxonomy" id="4521"/>
    <lineage>
        <taxon>Eukaryota</taxon>
        <taxon>Viridiplantae</taxon>
        <taxon>Streptophyta</taxon>
        <taxon>Embryophyta</taxon>
        <taxon>Tracheophyta</taxon>
        <taxon>Spermatophyta</taxon>
        <taxon>Magnoliopsida</taxon>
        <taxon>Liliopsida</taxon>
        <taxon>Poales</taxon>
        <taxon>Poaceae</taxon>
        <taxon>BOP clade</taxon>
        <taxon>Pooideae</taxon>
        <taxon>Poodae</taxon>
        <taxon>Poeae</taxon>
        <taxon>Poeae Chloroplast Group 2 (Poeae type)</taxon>
        <taxon>Loliodinae</taxon>
        <taxon>Loliinae</taxon>
        <taxon>Lolium</taxon>
    </lineage>
</organism>
<dbReference type="PRINTS" id="PR00458">
    <property type="entry name" value="PEROXIDASE"/>
</dbReference>
<keyword evidence="7 13" id="KW-0408">Iron</keyword>
<evidence type="ECO:0000256" key="8">
    <source>
        <dbReference type="ARBA" id="ARBA00023157"/>
    </source>
</evidence>
<evidence type="ECO:0000256" key="2">
    <source>
        <dbReference type="ARBA" id="ARBA00022559"/>
    </source>
</evidence>
<dbReference type="Gene3D" id="1.10.420.10">
    <property type="entry name" value="Peroxidase, domain 2"/>
    <property type="match status" value="2"/>
</dbReference>
<dbReference type="InterPro" id="IPR002016">
    <property type="entry name" value="Haem_peroxidase"/>
</dbReference>
<feature type="binding site" evidence="13">
    <location>
        <position position="242"/>
    </location>
    <ligand>
        <name>Ca(2+)</name>
        <dbReference type="ChEBI" id="CHEBI:29108"/>
        <label>2</label>
    </ligand>
</feature>
<dbReference type="InterPro" id="IPR010255">
    <property type="entry name" value="Haem_peroxidase_sf"/>
</dbReference>
<feature type="domain" description="Plant heme peroxidase family profile" evidence="18">
    <location>
        <begin position="38"/>
        <end position="318"/>
    </location>
</feature>
<dbReference type="GO" id="GO:0140825">
    <property type="term" value="F:lactoperoxidase activity"/>
    <property type="evidence" value="ECO:0007669"/>
    <property type="project" value="UniProtKB-EC"/>
</dbReference>
<dbReference type="GO" id="GO:0006979">
    <property type="term" value="P:response to oxidative stress"/>
    <property type="evidence" value="ECO:0007669"/>
    <property type="project" value="InterPro"/>
</dbReference>
<keyword evidence="3" id="KW-0349">Heme</keyword>
<dbReference type="PRINTS" id="PR00461">
    <property type="entry name" value="PLPEROXIDASE"/>
</dbReference>
<feature type="binding site" evidence="13">
    <location>
        <position position="234"/>
    </location>
    <ligand>
        <name>Ca(2+)</name>
        <dbReference type="ChEBI" id="CHEBI:29108"/>
        <label>2</label>
    </ligand>
</feature>
<protein>
    <recommendedName>
        <fullName evidence="18">Plant heme peroxidase family profile domain-containing protein</fullName>
    </recommendedName>
</protein>
<feature type="disulfide bond" evidence="15">
    <location>
        <begin position="214"/>
        <end position="221"/>
    </location>
</feature>
<comment type="cofactor">
    <cofactor evidence="13">
        <name>Ca(2+)</name>
        <dbReference type="ChEBI" id="CHEBI:29108"/>
    </cofactor>
    <text evidence="13">Binds 2 calcium ions per subunit.</text>
</comment>
<feature type="binding site" evidence="13">
    <location>
        <position position="87"/>
    </location>
    <ligand>
        <name>Ca(2+)</name>
        <dbReference type="ChEBI" id="CHEBI:29108"/>
        <label>1</label>
    </ligand>
</feature>
<accession>A0AAD8RQ85</accession>
<dbReference type="InterPro" id="IPR000823">
    <property type="entry name" value="Peroxidase_pln"/>
</dbReference>
<dbReference type="CDD" id="cd00693">
    <property type="entry name" value="secretory_peroxidase"/>
    <property type="match status" value="2"/>
</dbReference>
<evidence type="ECO:0000256" key="17">
    <source>
        <dbReference type="SAM" id="SignalP"/>
    </source>
</evidence>
<comment type="caution">
    <text evidence="19">The sequence shown here is derived from an EMBL/GenBank/DDBJ whole genome shotgun (WGS) entry which is preliminary data.</text>
</comment>
<evidence type="ECO:0000256" key="10">
    <source>
        <dbReference type="ARBA" id="ARBA00023324"/>
    </source>
</evidence>
<feature type="binding site" evidence="13">
    <location>
        <position position="80"/>
    </location>
    <ligand>
        <name>Ca(2+)</name>
        <dbReference type="ChEBI" id="CHEBI:29108"/>
        <label>1</label>
    </ligand>
</feature>
<proteinExistence type="inferred from homology"/>
<evidence type="ECO:0000256" key="14">
    <source>
        <dbReference type="PIRSR" id="PIRSR600823-4"/>
    </source>
</evidence>
<evidence type="ECO:0000256" key="13">
    <source>
        <dbReference type="PIRSR" id="PIRSR600823-3"/>
    </source>
</evidence>
<feature type="binding site" evidence="13">
    <location>
        <position position="89"/>
    </location>
    <ligand>
        <name>Ca(2+)</name>
        <dbReference type="ChEBI" id="CHEBI:29108"/>
        <label>1</label>
    </ligand>
</feature>
<dbReference type="PANTHER" id="PTHR31388:SF38">
    <property type="entry name" value="PEROXIDASE"/>
    <property type="match status" value="1"/>
</dbReference>